<dbReference type="Pfam" id="PF08700">
    <property type="entry name" value="VPS51_Exo84_N"/>
    <property type="match status" value="1"/>
</dbReference>
<reference evidence="1 2" key="1">
    <citation type="submission" date="2018-11" db="EMBL/GenBank/DDBJ databases">
        <authorList>
            <consortium name="Pathogen Informatics"/>
        </authorList>
    </citation>
    <scope>NUCLEOTIDE SEQUENCE [LARGE SCALE GENOMIC DNA]</scope>
    <source>
        <strain>Denwood</strain>
        <strain evidence="2">Zambia</strain>
    </source>
</reference>
<protein>
    <submittedName>
        <fullName evidence="1">Uncharacterized protein</fullName>
    </submittedName>
</protein>
<evidence type="ECO:0000313" key="2">
    <source>
        <dbReference type="Proteomes" id="UP000269396"/>
    </source>
</evidence>
<dbReference type="Proteomes" id="UP000269396">
    <property type="component" value="Unassembled WGS sequence"/>
</dbReference>
<dbReference type="EMBL" id="UZAL01003814">
    <property type="protein sequence ID" value="VDO88406.1"/>
    <property type="molecule type" value="Genomic_DNA"/>
</dbReference>
<evidence type="ECO:0000313" key="1">
    <source>
        <dbReference type="EMBL" id="VDO88406.1"/>
    </source>
</evidence>
<dbReference type="STRING" id="31246.A0A183NKI0"/>
<keyword evidence="2" id="KW-1185">Reference proteome</keyword>
<organism evidence="1 2">
    <name type="scientific">Schistosoma mattheei</name>
    <dbReference type="NCBI Taxonomy" id="31246"/>
    <lineage>
        <taxon>Eukaryota</taxon>
        <taxon>Metazoa</taxon>
        <taxon>Spiralia</taxon>
        <taxon>Lophotrochozoa</taxon>
        <taxon>Platyhelminthes</taxon>
        <taxon>Trematoda</taxon>
        <taxon>Digenea</taxon>
        <taxon>Strigeidida</taxon>
        <taxon>Schistosomatoidea</taxon>
        <taxon>Schistosomatidae</taxon>
        <taxon>Schistosoma</taxon>
    </lineage>
</organism>
<proteinExistence type="predicted"/>
<dbReference type="AlphaFoldDB" id="A0A183NKI0"/>
<gene>
    <name evidence="1" type="ORF">SMTD_LOCUS2616</name>
</gene>
<sequence length="166" mass="18205">MSTQTNQARNVVGFEVSDIGGLRRVFAKPTFNIAKNVSKNGDTATSNMLEKVNIISSEAASKMKRAVFENYKLFIKAGKAASQLENTMHQIHNEFTEKQRVMNTLTELSLFNDIITDVSASERAVSISQVDEKTENLPCSEHSGISATQLAELVEGASVSLFAFKI</sequence>
<accession>A0A183NKI0</accession>
<name>A0A183NKI0_9TREM</name>